<dbReference type="GO" id="GO:0022857">
    <property type="term" value="F:transmembrane transporter activity"/>
    <property type="evidence" value="ECO:0007669"/>
    <property type="project" value="InterPro"/>
</dbReference>
<sequence>MANKYIPLMLRHSATPRIEAFAVLAGLEAAVRGVLISVMPIVMYEAVQDAAVVSRVYFLVGLCSMVWGLMVPWATRFLPRRWMYSTGCGLYLIAMLLAAQGGPVAVPLALLCMALATATCFVCFNAYVLDYVARADLGRTQSLQMFYAATPWAVGPMLGVWLRDHGAALPFLLAAVCALLLLSAFWVLRLGNGKQIQRARGPAVNPLAYLGRFFRQPRLIAGWLFAVIRSCGWWVYVVYLPIFCIEAGLGDKVGGVALSISNALLFLTPVLLRLVHRTSVRRAVRGAQLLCAITFTAAGLLSAWPWIVVAGLMIGSTGLVMLDTAGGLPFMMSVKPSERVEMAAVYSSFRDVSGILTPGVAWLVLLAAPIAGVFVASGLGFATAWGIAGKLHPRLGVARPSRGGA</sequence>
<reference evidence="5" key="2">
    <citation type="submission" date="2020-09" db="EMBL/GenBank/DDBJ databases">
        <authorList>
            <person name="Sun Q."/>
            <person name="Kim S."/>
        </authorList>
    </citation>
    <scope>NUCLEOTIDE SEQUENCE</scope>
    <source>
        <strain evidence="5">KCTC 23714</strain>
    </source>
</reference>
<evidence type="ECO:0000256" key="3">
    <source>
        <dbReference type="ARBA" id="ARBA00023136"/>
    </source>
</evidence>
<dbReference type="Proteomes" id="UP000628984">
    <property type="component" value="Unassembled WGS sequence"/>
</dbReference>
<dbReference type="Pfam" id="PF07690">
    <property type="entry name" value="MFS_1"/>
    <property type="match status" value="1"/>
</dbReference>
<feature type="transmembrane region" description="Helical" evidence="4">
    <location>
        <begin position="168"/>
        <end position="188"/>
    </location>
</feature>
<evidence type="ECO:0000256" key="1">
    <source>
        <dbReference type="ARBA" id="ARBA00022692"/>
    </source>
</evidence>
<evidence type="ECO:0008006" key="7">
    <source>
        <dbReference type="Google" id="ProtNLM"/>
    </source>
</evidence>
<feature type="transmembrane region" description="Helical" evidence="4">
    <location>
        <begin position="108"/>
        <end position="133"/>
    </location>
</feature>
<organism evidence="5 6">
    <name type="scientific">Gemmobacter lanyuensis</name>
    <dbReference type="NCBI Taxonomy" id="1054497"/>
    <lineage>
        <taxon>Bacteria</taxon>
        <taxon>Pseudomonadati</taxon>
        <taxon>Pseudomonadota</taxon>
        <taxon>Alphaproteobacteria</taxon>
        <taxon>Rhodobacterales</taxon>
        <taxon>Paracoccaceae</taxon>
        <taxon>Gemmobacter</taxon>
    </lineage>
</organism>
<keyword evidence="3 4" id="KW-0472">Membrane</keyword>
<feature type="transmembrane region" description="Helical" evidence="4">
    <location>
        <begin position="82"/>
        <end position="102"/>
    </location>
</feature>
<feature type="transmembrane region" description="Helical" evidence="4">
    <location>
        <begin position="56"/>
        <end position="75"/>
    </location>
</feature>
<dbReference type="AlphaFoldDB" id="A0A918IVL9"/>
<accession>A0A918IVL9</accession>
<keyword evidence="6" id="KW-1185">Reference proteome</keyword>
<dbReference type="RefSeq" id="WP_189634041.1">
    <property type="nucleotide sequence ID" value="NZ_BMYQ01000006.1"/>
</dbReference>
<feature type="transmembrane region" description="Helical" evidence="4">
    <location>
        <begin position="145"/>
        <end position="162"/>
    </location>
</feature>
<feature type="transmembrane region" description="Helical" evidence="4">
    <location>
        <begin position="254"/>
        <end position="275"/>
    </location>
</feature>
<dbReference type="EMBL" id="BMYQ01000006">
    <property type="protein sequence ID" value="GGW34112.1"/>
    <property type="molecule type" value="Genomic_DNA"/>
</dbReference>
<dbReference type="InterPro" id="IPR011701">
    <property type="entry name" value="MFS"/>
</dbReference>
<comment type="caution">
    <text evidence="5">The sequence shown here is derived from an EMBL/GenBank/DDBJ whole genome shotgun (WGS) entry which is preliminary data.</text>
</comment>
<name>A0A918IVL9_9RHOB</name>
<gene>
    <name evidence="5" type="ORF">GCM10011452_23360</name>
</gene>
<evidence type="ECO:0000256" key="2">
    <source>
        <dbReference type="ARBA" id="ARBA00022989"/>
    </source>
</evidence>
<keyword evidence="2 4" id="KW-1133">Transmembrane helix</keyword>
<dbReference type="SUPFAM" id="SSF103473">
    <property type="entry name" value="MFS general substrate transporter"/>
    <property type="match status" value="1"/>
</dbReference>
<dbReference type="InterPro" id="IPR036259">
    <property type="entry name" value="MFS_trans_sf"/>
</dbReference>
<feature type="transmembrane region" description="Helical" evidence="4">
    <location>
        <begin position="355"/>
        <end position="388"/>
    </location>
</feature>
<keyword evidence="1 4" id="KW-0812">Transmembrane</keyword>
<feature type="transmembrane region" description="Helical" evidence="4">
    <location>
        <begin position="219"/>
        <end position="242"/>
    </location>
</feature>
<proteinExistence type="predicted"/>
<evidence type="ECO:0000313" key="6">
    <source>
        <dbReference type="Proteomes" id="UP000628984"/>
    </source>
</evidence>
<dbReference type="Gene3D" id="1.20.1250.20">
    <property type="entry name" value="MFS general substrate transporter like domains"/>
    <property type="match status" value="1"/>
</dbReference>
<evidence type="ECO:0000256" key="4">
    <source>
        <dbReference type="SAM" id="Phobius"/>
    </source>
</evidence>
<feature type="transmembrane region" description="Helical" evidence="4">
    <location>
        <begin position="21"/>
        <end position="44"/>
    </location>
</feature>
<reference evidence="5" key="1">
    <citation type="journal article" date="2014" name="Int. J. Syst. Evol. Microbiol.">
        <title>Complete genome sequence of Corynebacterium casei LMG S-19264T (=DSM 44701T), isolated from a smear-ripened cheese.</title>
        <authorList>
            <consortium name="US DOE Joint Genome Institute (JGI-PGF)"/>
            <person name="Walter F."/>
            <person name="Albersmeier A."/>
            <person name="Kalinowski J."/>
            <person name="Ruckert C."/>
        </authorList>
    </citation>
    <scope>NUCLEOTIDE SEQUENCE</scope>
    <source>
        <strain evidence="5">KCTC 23714</strain>
    </source>
</reference>
<evidence type="ECO:0000313" key="5">
    <source>
        <dbReference type="EMBL" id="GGW34112.1"/>
    </source>
</evidence>
<protein>
    <recommendedName>
        <fullName evidence="7">MFS transporter</fullName>
    </recommendedName>
</protein>